<evidence type="ECO:0000259" key="6">
    <source>
        <dbReference type="Pfam" id="PF04542"/>
    </source>
</evidence>
<evidence type="ECO:0000313" key="10">
    <source>
        <dbReference type="Proteomes" id="UP000177894"/>
    </source>
</evidence>
<organism evidence="9 11">
    <name type="scientific">Clostridium formicaceticum</name>
    <dbReference type="NCBI Taxonomy" id="1497"/>
    <lineage>
        <taxon>Bacteria</taxon>
        <taxon>Bacillati</taxon>
        <taxon>Bacillota</taxon>
        <taxon>Clostridia</taxon>
        <taxon>Eubacteriales</taxon>
        <taxon>Clostridiaceae</taxon>
        <taxon>Clostridium</taxon>
    </lineage>
</organism>
<name>A0AAC9RK40_9CLOT</name>
<evidence type="ECO:0000313" key="8">
    <source>
        <dbReference type="EMBL" id="AOY76707.1"/>
    </source>
</evidence>
<evidence type="ECO:0000259" key="7">
    <source>
        <dbReference type="Pfam" id="PF08281"/>
    </source>
</evidence>
<evidence type="ECO:0000313" key="11">
    <source>
        <dbReference type="Proteomes" id="UP000192478"/>
    </source>
</evidence>
<accession>A0AAC9RK40</accession>
<dbReference type="Proteomes" id="UP000177894">
    <property type="component" value="Chromosome"/>
</dbReference>
<dbReference type="PANTHER" id="PTHR43133:SF8">
    <property type="entry name" value="RNA POLYMERASE SIGMA FACTOR HI_1459-RELATED"/>
    <property type="match status" value="1"/>
</dbReference>
<dbReference type="Pfam" id="PF08281">
    <property type="entry name" value="Sigma70_r4_2"/>
    <property type="match status" value="1"/>
</dbReference>
<sequence length="191" mass="22064">MQHQEDVLIEKAKKGDVESFELLIGAYQKKAFNIAYRILGNLEDANDMTQEALVKVYRSIHNFKGNSSFSTWLYSIVNNVCIDFIRKNKKTKLLYIDGQQEEGAYTKELPDEMNTPECLFEKNEVKKMIHDAINQLNYEQRKIIVLRDIQGFSYQEIAEILDISVGTVKSRINRGRNHLKLLIGEGMKVTS</sequence>
<dbReference type="EMBL" id="CP020559">
    <property type="protein sequence ID" value="ARE87142.1"/>
    <property type="molecule type" value="Genomic_DNA"/>
</dbReference>
<evidence type="ECO:0000256" key="2">
    <source>
        <dbReference type="ARBA" id="ARBA00023015"/>
    </source>
</evidence>
<dbReference type="PANTHER" id="PTHR43133">
    <property type="entry name" value="RNA POLYMERASE ECF-TYPE SIGMA FACTO"/>
    <property type="match status" value="1"/>
</dbReference>
<dbReference type="AlphaFoldDB" id="A0AAC9RK40"/>
<dbReference type="CDD" id="cd06171">
    <property type="entry name" value="Sigma70_r4"/>
    <property type="match status" value="1"/>
</dbReference>
<dbReference type="KEGG" id="cfm:BJL90_13020"/>
<dbReference type="Gene3D" id="1.10.10.10">
    <property type="entry name" value="Winged helix-like DNA-binding domain superfamily/Winged helix DNA-binding domain"/>
    <property type="match status" value="1"/>
</dbReference>
<feature type="domain" description="RNA polymerase sigma factor 70 region 4 type 2" evidence="7">
    <location>
        <begin position="128"/>
        <end position="179"/>
    </location>
</feature>
<dbReference type="Proteomes" id="UP000192478">
    <property type="component" value="Chromosome"/>
</dbReference>
<dbReference type="InterPro" id="IPR013249">
    <property type="entry name" value="RNA_pol_sigma70_r4_t2"/>
</dbReference>
<dbReference type="GO" id="GO:0003677">
    <property type="term" value="F:DNA binding"/>
    <property type="evidence" value="ECO:0007669"/>
    <property type="project" value="UniProtKB-KW"/>
</dbReference>
<gene>
    <name evidence="9" type="primary">sigW_1</name>
    <name evidence="8" type="ORF">BJL90_13020</name>
    <name evidence="9" type="ORF">CLFO_15290</name>
</gene>
<dbReference type="SUPFAM" id="SSF88659">
    <property type="entry name" value="Sigma3 and sigma4 domains of RNA polymerase sigma factors"/>
    <property type="match status" value="1"/>
</dbReference>
<dbReference type="NCBIfam" id="TIGR02937">
    <property type="entry name" value="sigma70-ECF"/>
    <property type="match status" value="1"/>
</dbReference>
<dbReference type="InterPro" id="IPR013325">
    <property type="entry name" value="RNA_pol_sigma_r2"/>
</dbReference>
<dbReference type="InterPro" id="IPR039425">
    <property type="entry name" value="RNA_pol_sigma-70-like"/>
</dbReference>
<reference evidence="9 11" key="2">
    <citation type="submission" date="2017-03" db="EMBL/GenBank/DDBJ databases">
        <title>Complete sequence of Clostridium formicaceticum DSM 92.</title>
        <authorList>
            <person name="Poehlein A."/>
            <person name="Karl M."/>
            <person name="Bengelsdorf F.R."/>
            <person name="Duerre P."/>
            <person name="Daniel R."/>
        </authorList>
    </citation>
    <scope>NUCLEOTIDE SEQUENCE [LARGE SCALE GENOMIC DNA]</scope>
    <source>
        <strain evidence="9 11">DSM 92</strain>
    </source>
</reference>
<proteinExistence type="inferred from homology"/>
<dbReference type="InterPro" id="IPR036388">
    <property type="entry name" value="WH-like_DNA-bd_sf"/>
</dbReference>
<dbReference type="InterPro" id="IPR014284">
    <property type="entry name" value="RNA_pol_sigma-70_dom"/>
</dbReference>
<feature type="domain" description="RNA polymerase sigma-70 region 2" evidence="6">
    <location>
        <begin position="23"/>
        <end position="90"/>
    </location>
</feature>
<keyword evidence="5" id="KW-0804">Transcription</keyword>
<keyword evidence="2" id="KW-0805">Transcription regulation</keyword>
<protein>
    <submittedName>
        <fullName evidence="9">ECF RNA polymerase sigma factor SigW</fullName>
    </submittedName>
    <submittedName>
        <fullName evidence="8">RNA polymerase subunit sigma-24</fullName>
    </submittedName>
</protein>
<dbReference type="GO" id="GO:0016987">
    <property type="term" value="F:sigma factor activity"/>
    <property type="evidence" value="ECO:0007669"/>
    <property type="project" value="UniProtKB-KW"/>
</dbReference>
<keyword evidence="3" id="KW-0731">Sigma factor</keyword>
<dbReference type="Gene3D" id="1.10.1740.10">
    <property type="match status" value="1"/>
</dbReference>
<keyword evidence="4" id="KW-0238">DNA-binding</keyword>
<evidence type="ECO:0000256" key="3">
    <source>
        <dbReference type="ARBA" id="ARBA00023082"/>
    </source>
</evidence>
<evidence type="ECO:0000313" key="9">
    <source>
        <dbReference type="EMBL" id="ARE87142.1"/>
    </source>
</evidence>
<evidence type="ECO:0000256" key="4">
    <source>
        <dbReference type="ARBA" id="ARBA00023125"/>
    </source>
</evidence>
<dbReference type="InterPro" id="IPR007627">
    <property type="entry name" value="RNA_pol_sigma70_r2"/>
</dbReference>
<dbReference type="GO" id="GO:0006352">
    <property type="term" value="P:DNA-templated transcription initiation"/>
    <property type="evidence" value="ECO:0007669"/>
    <property type="project" value="InterPro"/>
</dbReference>
<keyword evidence="10" id="KW-1185">Reference proteome</keyword>
<reference evidence="8 10" key="1">
    <citation type="submission" date="2016-10" db="EMBL/GenBank/DDBJ databases">
        <title>Complete Genome Sequence of Acetogen Clostridium formicoaceticum ATCC 27076.</title>
        <authorList>
            <person name="Bao T."/>
            <person name="Cheng C."/>
            <person name="Zhao J."/>
            <person name="Yang S.-T."/>
            <person name="Wang J."/>
            <person name="Wang M."/>
        </authorList>
    </citation>
    <scope>NUCLEOTIDE SEQUENCE [LARGE SCALE GENOMIC DNA]</scope>
    <source>
        <strain evidence="8 10">ATCC 27076</strain>
    </source>
</reference>
<dbReference type="Pfam" id="PF04542">
    <property type="entry name" value="Sigma70_r2"/>
    <property type="match status" value="1"/>
</dbReference>
<evidence type="ECO:0000256" key="1">
    <source>
        <dbReference type="ARBA" id="ARBA00010641"/>
    </source>
</evidence>
<evidence type="ECO:0000256" key="5">
    <source>
        <dbReference type="ARBA" id="ARBA00023163"/>
    </source>
</evidence>
<dbReference type="EMBL" id="CP017603">
    <property type="protein sequence ID" value="AOY76707.1"/>
    <property type="molecule type" value="Genomic_DNA"/>
</dbReference>
<dbReference type="SUPFAM" id="SSF88946">
    <property type="entry name" value="Sigma2 domain of RNA polymerase sigma factors"/>
    <property type="match status" value="1"/>
</dbReference>
<dbReference type="InterPro" id="IPR013324">
    <property type="entry name" value="RNA_pol_sigma_r3/r4-like"/>
</dbReference>
<comment type="similarity">
    <text evidence="1">Belongs to the sigma-70 factor family. ECF subfamily.</text>
</comment>